<protein>
    <recommendedName>
        <fullName evidence="2">Beta-lactamase-related domain-containing protein</fullName>
    </recommendedName>
</protein>
<dbReference type="STRING" id="1050202.GCA_000384035_01418"/>
<dbReference type="AlphaFoldDB" id="A0A2T0GWY3"/>
<dbReference type="InParanoid" id="A0A2T0GWY3"/>
<comment type="caution">
    <text evidence="3">The sequence shown here is derived from an EMBL/GenBank/DDBJ whole genome shotgun (WGS) entry which is preliminary data.</text>
</comment>
<dbReference type="PANTHER" id="PTHR43283">
    <property type="entry name" value="BETA-LACTAMASE-RELATED"/>
    <property type="match status" value="1"/>
</dbReference>
<dbReference type="PANTHER" id="PTHR43283:SF7">
    <property type="entry name" value="BETA-LACTAMASE-RELATED DOMAIN-CONTAINING PROTEIN"/>
    <property type="match status" value="1"/>
</dbReference>
<dbReference type="Gene3D" id="3.40.710.10">
    <property type="entry name" value="DD-peptidase/beta-lactamase superfamily"/>
    <property type="match status" value="1"/>
</dbReference>
<dbReference type="Pfam" id="PF00144">
    <property type="entry name" value="Beta-lactamase"/>
    <property type="match status" value="1"/>
</dbReference>
<proteinExistence type="predicted"/>
<feature type="domain" description="Beta-lactamase-related" evidence="2">
    <location>
        <begin position="61"/>
        <end position="341"/>
    </location>
</feature>
<dbReference type="EMBL" id="PVSR01000013">
    <property type="protein sequence ID" value="PRW63533.1"/>
    <property type="molecule type" value="Genomic_DNA"/>
</dbReference>
<dbReference type="InterPro" id="IPR012338">
    <property type="entry name" value="Beta-lactam/transpept-like"/>
</dbReference>
<organism evidence="3 4">
    <name type="scientific">Actinopolyspora mortivallis</name>
    <dbReference type="NCBI Taxonomy" id="33906"/>
    <lineage>
        <taxon>Bacteria</taxon>
        <taxon>Bacillati</taxon>
        <taxon>Actinomycetota</taxon>
        <taxon>Actinomycetes</taxon>
        <taxon>Actinopolysporales</taxon>
        <taxon>Actinopolysporaceae</taxon>
        <taxon>Actinopolyspora</taxon>
    </lineage>
</organism>
<evidence type="ECO:0000313" key="3">
    <source>
        <dbReference type="EMBL" id="PRW63533.1"/>
    </source>
</evidence>
<sequence length="531" mass="58289">MSAFTRRGFLVRLGTGITAVTAGWGPRAEGTAEGQPCSRDGLSRVDPERAGVDPAGVLDFARGLEEAGFAGNSFMLLRGGRVVAEGWWHPYVPDAAQLTYSLTKSVVATAVGFALAEGLLRLDDRVIDVVGDLVGGTPSAHLRQLRTRHLLTMTAGHRRDPLRSLRLPRSAPSTEWTRAVLEVPIDHAPGTRFAYSSGALFPLGTMLHRVTGLNLRQYLRPRLFEPLGIRVGFWEEFTDGANVVSSGLALTTADIAKLGQLHLRRGVWNGRRVLPRCWAERATAKQVDTLGRSPDESVGYGYLFWRGRHNTYRAHGALDQCSVVMPDQDAVLATTAQRHGTVLDLAWGRLLPAMDSAPSTPGRRWDEELAGLRHPVAEGAPVGRTERSGRYVFADNELGVEAITLDIDRRRCSVVVDNERGRHSVLCGVGHWVESRSSLSALPVLLSYSTDRGVYRPPRWNRVAGSAAWPEPDTLRMIWRFLGTPHADTLTLRFRGGTVEVEFANSVSLRGQDTDDRPVLVGRRQNRAPSV</sequence>
<reference evidence="3 4" key="1">
    <citation type="submission" date="2018-03" db="EMBL/GenBank/DDBJ databases">
        <title>Actinopolyspora mortivallis from Sahara, screening for active biomolecules.</title>
        <authorList>
            <person name="Selama O."/>
            <person name="Wellington E.M.H."/>
            <person name="Hacene H."/>
        </authorList>
    </citation>
    <scope>NUCLEOTIDE SEQUENCE [LARGE SCALE GENOMIC DNA]</scope>
    <source>
        <strain evidence="3 4">M5A</strain>
    </source>
</reference>
<evidence type="ECO:0000259" key="2">
    <source>
        <dbReference type="Pfam" id="PF00144"/>
    </source>
</evidence>
<dbReference type="InterPro" id="IPR001466">
    <property type="entry name" value="Beta-lactam-related"/>
</dbReference>
<gene>
    <name evidence="3" type="ORF">CEP50_10075</name>
</gene>
<feature type="region of interest" description="Disordered" evidence="1">
    <location>
        <begin position="27"/>
        <end position="50"/>
    </location>
</feature>
<name>A0A2T0GWY3_ACTMO</name>
<evidence type="ECO:0000313" key="4">
    <source>
        <dbReference type="Proteomes" id="UP000239352"/>
    </source>
</evidence>
<evidence type="ECO:0000256" key="1">
    <source>
        <dbReference type="SAM" id="MobiDB-lite"/>
    </source>
</evidence>
<dbReference type="Proteomes" id="UP000239352">
    <property type="component" value="Unassembled WGS sequence"/>
</dbReference>
<dbReference type="SUPFAM" id="SSF56601">
    <property type="entry name" value="beta-lactamase/transpeptidase-like"/>
    <property type="match status" value="1"/>
</dbReference>
<dbReference type="InterPro" id="IPR006311">
    <property type="entry name" value="TAT_signal"/>
</dbReference>
<dbReference type="PROSITE" id="PS51318">
    <property type="entry name" value="TAT"/>
    <property type="match status" value="1"/>
</dbReference>
<feature type="compositionally biased region" description="Basic and acidic residues" evidence="1">
    <location>
        <begin position="41"/>
        <end position="50"/>
    </location>
</feature>
<dbReference type="RefSeq" id="WP_106113683.1">
    <property type="nucleotide sequence ID" value="NZ_PVSR01000013.1"/>
</dbReference>
<keyword evidence="4" id="KW-1185">Reference proteome</keyword>
<dbReference type="InterPro" id="IPR050789">
    <property type="entry name" value="Diverse_Enzym_Activities"/>
</dbReference>
<accession>A0A2T0GWY3</accession>